<evidence type="ECO:0000313" key="1">
    <source>
        <dbReference type="EMBL" id="KAF8711084.1"/>
    </source>
</evidence>
<dbReference type="EMBL" id="JACEFO010001753">
    <property type="protein sequence ID" value="KAF8711084.1"/>
    <property type="molecule type" value="Genomic_DNA"/>
</dbReference>
<gene>
    <name evidence="1" type="ORF">HU200_029089</name>
</gene>
<keyword evidence="2" id="KW-1185">Reference proteome</keyword>
<name>A0A835EP84_9POAL</name>
<dbReference type="InterPro" id="IPR007658">
    <property type="entry name" value="DUF594"/>
</dbReference>
<comment type="caution">
    <text evidence="1">The sequence shown here is derived from an EMBL/GenBank/DDBJ whole genome shotgun (WGS) entry which is preliminary data.</text>
</comment>
<organism evidence="1 2">
    <name type="scientific">Digitaria exilis</name>
    <dbReference type="NCBI Taxonomy" id="1010633"/>
    <lineage>
        <taxon>Eukaryota</taxon>
        <taxon>Viridiplantae</taxon>
        <taxon>Streptophyta</taxon>
        <taxon>Embryophyta</taxon>
        <taxon>Tracheophyta</taxon>
        <taxon>Spermatophyta</taxon>
        <taxon>Magnoliopsida</taxon>
        <taxon>Liliopsida</taxon>
        <taxon>Poales</taxon>
        <taxon>Poaceae</taxon>
        <taxon>PACMAD clade</taxon>
        <taxon>Panicoideae</taxon>
        <taxon>Panicodae</taxon>
        <taxon>Paniceae</taxon>
        <taxon>Anthephorinae</taxon>
        <taxon>Digitaria</taxon>
    </lineage>
</organism>
<sequence>MARNRRHRGLRKLATLLVCKDTLDQLWSMEPCRSSSDITSLVYNHVQDVATNINFNDSRGQRTLEHEQHRELLVHIDKPFDEAMLMTGTRSSLFKTAYDDRKNVMGDHKKYHGESCPGRPRWSRWGCVRTANALRGYLHAKSLGKGGEYLSHVWLLLSLMGMETLAERLQRTEKPARPRGQESNDLIAYLEAPRCGLEVRNEVVRRRQTCSDAVATA</sequence>
<dbReference type="OrthoDB" id="1689146at2759"/>
<proteinExistence type="predicted"/>
<reference evidence="1" key="1">
    <citation type="submission" date="2020-07" db="EMBL/GenBank/DDBJ databases">
        <title>Genome sequence and genetic diversity analysis of an under-domesticated orphan crop, white fonio (Digitaria exilis).</title>
        <authorList>
            <person name="Bennetzen J.L."/>
            <person name="Chen S."/>
            <person name="Ma X."/>
            <person name="Wang X."/>
            <person name="Yssel A.E.J."/>
            <person name="Chaluvadi S.R."/>
            <person name="Johnson M."/>
            <person name="Gangashetty P."/>
            <person name="Hamidou F."/>
            <person name="Sanogo M.D."/>
            <person name="Zwaenepoel A."/>
            <person name="Wallace J."/>
            <person name="Van De Peer Y."/>
            <person name="Van Deynze A."/>
        </authorList>
    </citation>
    <scope>NUCLEOTIDE SEQUENCE</scope>
    <source>
        <tissue evidence="1">Leaves</tissue>
    </source>
</reference>
<evidence type="ECO:0000313" key="2">
    <source>
        <dbReference type="Proteomes" id="UP000636709"/>
    </source>
</evidence>
<dbReference type="AlphaFoldDB" id="A0A835EP84"/>
<dbReference type="Proteomes" id="UP000636709">
    <property type="component" value="Unassembled WGS sequence"/>
</dbReference>
<dbReference type="Pfam" id="PF04578">
    <property type="entry name" value="DUF594"/>
    <property type="match status" value="1"/>
</dbReference>
<accession>A0A835EP84</accession>
<protein>
    <submittedName>
        <fullName evidence="1">Uncharacterized protein</fullName>
    </submittedName>
</protein>